<dbReference type="RefSeq" id="WP_249772337.1">
    <property type="nucleotide sequence ID" value="NZ_CP097332.1"/>
</dbReference>
<name>A0ABY4QY99_9ACTN</name>
<dbReference type="Proteomes" id="UP001056336">
    <property type="component" value="Chromosome"/>
</dbReference>
<feature type="signal peptide" evidence="1">
    <location>
        <begin position="1"/>
        <end position="24"/>
    </location>
</feature>
<feature type="chain" id="PRO_5046997419" evidence="1">
    <location>
        <begin position="25"/>
        <end position="193"/>
    </location>
</feature>
<gene>
    <name evidence="2" type="ORF">M6D93_01270</name>
</gene>
<proteinExistence type="predicted"/>
<reference evidence="2" key="1">
    <citation type="journal article" date="2018" name="Int. J. Syst. Evol. Microbiol.">
        <title>Jatrophihabitans telluris sp. nov., isolated from sediment soil of lava forest wetlands and the emended description of the genus Jatrophihabitans.</title>
        <authorList>
            <person name="Lee K.C."/>
            <person name="Suh M.K."/>
            <person name="Eom M.K."/>
            <person name="Kim K.K."/>
            <person name="Kim J.S."/>
            <person name="Kim D.S."/>
            <person name="Ko S.H."/>
            <person name="Shin Y.K."/>
            <person name="Lee J.S."/>
        </authorList>
    </citation>
    <scope>NUCLEOTIDE SEQUENCE</scope>
    <source>
        <strain evidence="2">N237</strain>
    </source>
</reference>
<organism evidence="2 3">
    <name type="scientific">Jatrophihabitans telluris</name>
    <dbReference type="NCBI Taxonomy" id="2038343"/>
    <lineage>
        <taxon>Bacteria</taxon>
        <taxon>Bacillati</taxon>
        <taxon>Actinomycetota</taxon>
        <taxon>Actinomycetes</taxon>
        <taxon>Jatrophihabitantales</taxon>
        <taxon>Jatrophihabitantaceae</taxon>
        <taxon>Jatrophihabitans</taxon>
    </lineage>
</organism>
<keyword evidence="3" id="KW-1185">Reference proteome</keyword>
<evidence type="ECO:0000256" key="1">
    <source>
        <dbReference type="SAM" id="SignalP"/>
    </source>
</evidence>
<reference evidence="2" key="2">
    <citation type="submission" date="2022-05" db="EMBL/GenBank/DDBJ databases">
        <authorList>
            <person name="Kim J.-S."/>
            <person name="Lee K."/>
            <person name="Suh M."/>
            <person name="Eom M."/>
            <person name="Kim J.-S."/>
            <person name="Kim D.-S."/>
            <person name="Ko S.-H."/>
            <person name="Shin Y."/>
            <person name="Lee J.-S."/>
        </authorList>
    </citation>
    <scope>NUCLEOTIDE SEQUENCE</scope>
    <source>
        <strain evidence="2">N237</strain>
    </source>
</reference>
<evidence type="ECO:0000313" key="2">
    <source>
        <dbReference type="EMBL" id="UQX88646.1"/>
    </source>
</evidence>
<keyword evidence="1" id="KW-0732">Signal</keyword>
<dbReference type="EMBL" id="CP097332">
    <property type="protein sequence ID" value="UQX88646.1"/>
    <property type="molecule type" value="Genomic_DNA"/>
</dbReference>
<accession>A0ABY4QY99</accession>
<protein>
    <submittedName>
        <fullName evidence="2">Uncharacterized protein</fullName>
    </submittedName>
</protein>
<sequence>MKRAHWLAVLSGLLVFALAPAALAVPRMLGTHHGGVGRSQQIRLIRQATDEFHNIAEAEDAGYGAFKDINGVSCIDMPDMPGMKGGAMGVHFVNPNLVGDPNIDPSKPEALVYAPERDGTLRLAAVEFIVDKATWDAKNAAPPLLFPGHPFNVTTAPNRYGLNTFYSQHVWAWKSNPSGQLSMWNPSVHCAWA</sequence>
<evidence type="ECO:0000313" key="3">
    <source>
        <dbReference type="Proteomes" id="UP001056336"/>
    </source>
</evidence>